<feature type="region of interest" description="Disordered" evidence="1">
    <location>
        <begin position="1"/>
        <end position="29"/>
    </location>
</feature>
<dbReference type="RefSeq" id="XP_029225696.1">
    <property type="nucleotide sequence ID" value="XM_029374274.1"/>
</dbReference>
<evidence type="ECO:0000313" key="3">
    <source>
        <dbReference type="Proteomes" id="UP000284403"/>
    </source>
</evidence>
<comment type="caution">
    <text evidence="2">The sequence shown here is derived from an EMBL/GenBank/DDBJ whole genome shotgun (WGS) entry which is preliminary data.</text>
</comment>
<evidence type="ECO:0000313" key="2">
    <source>
        <dbReference type="EMBL" id="RNF07625.1"/>
    </source>
</evidence>
<dbReference type="OrthoDB" id="245078at2759"/>
<evidence type="ECO:0000256" key="1">
    <source>
        <dbReference type="SAM" id="MobiDB-lite"/>
    </source>
</evidence>
<organism evidence="2 3">
    <name type="scientific">Trypanosoma conorhini</name>
    <dbReference type="NCBI Taxonomy" id="83891"/>
    <lineage>
        <taxon>Eukaryota</taxon>
        <taxon>Discoba</taxon>
        <taxon>Euglenozoa</taxon>
        <taxon>Kinetoplastea</taxon>
        <taxon>Metakinetoplastina</taxon>
        <taxon>Trypanosomatida</taxon>
        <taxon>Trypanosomatidae</taxon>
        <taxon>Trypanosoma</taxon>
    </lineage>
</organism>
<protein>
    <submittedName>
        <fullName evidence="2">Uncharacterized protein</fullName>
    </submittedName>
</protein>
<dbReference type="AlphaFoldDB" id="A0A422NQ92"/>
<keyword evidence="3" id="KW-1185">Reference proteome</keyword>
<accession>A0A422NQ92</accession>
<proteinExistence type="predicted"/>
<sequence length="207" mass="22195">MLPRRGGCGPLPHPPTKRRRGETDGNVQRSRMCPSTARVYRLLSEDIATQNKTCSKVLQVPSATVFNSTPLMGNVSCEATVPTVVLTIWQDTTLADIATLLLEGVREDVDLVFATAQGGTQSGALSSVCSLTSRCAAYLVKLSSGSVSAEGTATLCALATIELRQVVSEEPFVFPVRRSSSLDVDTTVSLLPYRLGDPLFFTCVRVQ</sequence>
<name>A0A422NQ92_9TRYP</name>
<dbReference type="GeneID" id="40321019"/>
<gene>
    <name evidence="2" type="ORF">Tco025E_07408</name>
</gene>
<dbReference type="EMBL" id="MKKU01000560">
    <property type="protein sequence ID" value="RNF07625.1"/>
    <property type="molecule type" value="Genomic_DNA"/>
</dbReference>
<dbReference type="Proteomes" id="UP000284403">
    <property type="component" value="Unassembled WGS sequence"/>
</dbReference>
<reference evidence="2 3" key="1">
    <citation type="journal article" date="2018" name="BMC Genomics">
        <title>Genomic comparison of Trypanosoma conorhini and Trypanosoma rangeli to Trypanosoma cruzi strains of high and low virulence.</title>
        <authorList>
            <person name="Bradwell K.R."/>
            <person name="Koparde V.N."/>
            <person name="Matveyev A.V."/>
            <person name="Serrano M.G."/>
            <person name="Alves J.M."/>
            <person name="Parikh H."/>
            <person name="Huang B."/>
            <person name="Lee V."/>
            <person name="Espinosa-Alvarez O."/>
            <person name="Ortiz P.A."/>
            <person name="Costa-Martins A.G."/>
            <person name="Teixeira M.M."/>
            <person name="Buck G.A."/>
        </authorList>
    </citation>
    <scope>NUCLEOTIDE SEQUENCE [LARGE SCALE GENOMIC DNA]</scope>
    <source>
        <strain evidence="2 3">025E</strain>
    </source>
</reference>